<accession>A0A1G6GAB4</accession>
<proteinExistence type="predicted"/>
<evidence type="ECO:0000313" key="1">
    <source>
        <dbReference type="EMBL" id="SDB78927.1"/>
    </source>
</evidence>
<sequence length="41" mass="4919">MGILEFTTDYTDSHRLNKYAYQYPNSLWVFNENENNLCKSV</sequence>
<protein>
    <submittedName>
        <fullName evidence="1">Uncharacterized protein</fullName>
    </submittedName>
</protein>
<gene>
    <name evidence="1" type="ORF">SAMN05192581_10557</name>
</gene>
<dbReference type="Proteomes" id="UP000183670">
    <property type="component" value="Unassembled WGS sequence"/>
</dbReference>
<dbReference type="AlphaFoldDB" id="A0A1G6GAB4"/>
<name>A0A1G6GAB4_BACOV</name>
<evidence type="ECO:0000313" key="2">
    <source>
        <dbReference type="Proteomes" id="UP000183670"/>
    </source>
</evidence>
<dbReference type="EMBL" id="FMYE01000055">
    <property type="protein sequence ID" value="SDB78927.1"/>
    <property type="molecule type" value="Genomic_DNA"/>
</dbReference>
<reference evidence="1 2" key="1">
    <citation type="submission" date="2016-10" db="EMBL/GenBank/DDBJ databases">
        <authorList>
            <person name="de Groot N.N."/>
        </authorList>
    </citation>
    <scope>NUCLEOTIDE SEQUENCE [LARGE SCALE GENOMIC DNA]</scope>
    <source>
        <strain evidence="1 2">NLAE-zl-C500</strain>
    </source>
</reference>
<organism evidence="1 2">
    <name type="scientific">Bacteroides ovatus</name>
    <dbReference type="NCBI Taxonomy" id="28116"/>
    <lineage>
        <taxon>Bacteria</taxon>
        <taxon>Pseudomonadati</taxon>
        <taxon>Bacteroidota</taxon>
        <taxon>Bacteroidia</taxon>
        <taxon>Bacteroidales</taxon>
        <taxon>Bacteroidaceae</taxon>
        <taxon>Bacteroides</taxon>
    </lineage>
</organism>